<accession>A0AAD6V526</accession>
<gene>
    <name evidence="2" type="ORF">GGX14DRAFT_658897</name>
</gene>
<evidence type="ECO:0000256" key="1">
    <source>
        <dbReference type="SAM" id="MobiDB-lite"/>
    </source>
</evidence>
<organism evidence="2 3">
    <name type="scientific">Mycena pura</name>
    <dbReference type="NCBI Taxonomy" id="153505"/>
    <lineage>
        <taxon>Eukaryota</taxon>
        <taxon>Fungi</taxon>
        <taxon>Dikarya</taxon>
        <taxon>Basidiomycota</taxon>
        <taxon>Agaricomycotina</taxon>
        <taxon>Agaricomycetes</taxon>
        <taxon>Agaricomycetidae</taxon>
        <taxon>Agaricales</taxon>
        <taxon>Marasmiineae</taxon>
        <taxon>Mycenaceae</taxon>
        <taxon>Mycena</taxon>
    </lineage>
</organism>
<keyword evidence="3" id="KW-1185">Reference proteome</keyword>
<dbReference type="Proteomes" id="UP001219525">
    <property type="component" value="Unassembled WGS sequence"/>
</dbReference>
<proteinExistence type="predicted"/>
<dbReference type="AlphaFoldDB" id="A0AAD6V526"/>
<reference evidence="2" key="1">
    <citation type="submission" date="2023-03" db="EMBL/GenBank/DDBJ databases">
        <title>Massive genome expansion in bonnet fungi (Mycena s.s.) driven by repeated elements and novel gene families across ecological guilds.</title>
        <authorList>
            <consortium name="Lawrence Berkeley National Laboratory"/>
            <person name="Harder C.B."/>
            <person name="Miyauchi S."/>
            <person name="Viragh M."/>
            <person name="Kuo A."/>
            <person name="Thoen E."/>
            <person name="Andreopoulos B."/>
            <person name="Lu D."/>
            <person name="Skrede I."/>
            <person name="Drula E."/>
            <person name="Henrissat B."/>
            <person name="Morin E."/>
            <person name="Kohler A."/>
            <person name="Barry K."/>
            <person name="LaButti K."/>
            <person name="Morin E."/>
            <person name="Salamov A."/>
            <person name="Lipzen A."/>
            <person name="Mereny Z."/>
            <person name="Hegedus B."/>
            <person name="Baldrian P."/>
            <person name="Stursova M."/>
            <person name="Weitz H."/>
            <person name="Taylor A."/>
            <person name="Grigoriev I.V."/>
            <person name="Nagy L.G."/>
            <person name="Martin F."/>
            <person name="Kauserud H."/>
        </authorList>
    </citation>
    <scope>NUCLEOTIDE SEQUENCE</scope>
    <source>
        <strain evidence="2">9144</strain>
    </source>
</reference>
<evidence type="ECO:0000313" key="2">
    <source>
        <dbReference type="EMBL" id="KAJ7201060.1"/>
    </source>
</evidence>
<name>A0AAD6V526_9AGAR</name>
<evidence type="ECO:0000313" key="3">
    <source>
        <dbReference type="Proteomes" id="UP001219525"/>
    </source>
</evidence>
<feature type="compositionally biased region" description="Basic and acidic residues" evidence="1">
    <location>
        <begin position="261"/>
        <end position="281"/>
    </location>
</feature>
<feature type="region of interest" description="Disordered" evidence="1">
    <location>
        <begin position="254"/>
        <end position="302"/>
    </location>
</feature>
<protein>
    <recommendedName>
        <fullName evidence="4">HNH nuclease domain-containing protein</fullName>
    </recommendedName>
</protein>
<dbReference type="EMBL" id="JARJCW010000060">
    <property type="protein sequence ID" value="KAJ7201060.1"/>
    <property type="molecule type" value="Genomic_DNA"/>
</dbReference>
<evidence type="ECO:0008006" key="4">
    <source>
        <dbReference type="Google" id="ProtNLM"/>
    </source>
</evidence>
<comment type="caution">
    <text evidence="2">The sequence shown here is derived from an EMBL/GenBank/DDBJ whole genome shotgun (WGS) entry which is preliminary data.</text>
</comment>
<sequence length="315" mass="35600">MDQDLPFLTFHAFSSKPNGDILGGVPLGTVLDTCYVAAGNKSGKLCDSEEADIDDTDADALLVPGRYQFVVVQDGGGLDQDYDLCTTFAAWKPPTYIRHRWQNGDGNYDMPFTSKSEVSMAVKIQDKRCIVSGATTGLRASHMMPKSAENWVEDHYNILLGYGGDPKEELDSTCNEVALRADLNGQGLDHDVFFFVPYAGSVTALFVDNKSLDLASRYHFVHTPFPDRIRRGYLFVRFAWNVFKHWGSMLDAVQKRKDKRKKDEDKRKRDEDRRKRDEDRRKHGGNKRKRDDGPDGGTTREAMLVYPTPIVTYAI</sequence>